<dbReference type="OrthoDB" id="4405280at2759"/>
<dbReference type="STRING" id="1093900.A0A507B621"/>
<dbReference type="RefSeq" id="XP_030996257.1">
    <property type="nucleotide sequence ID" value="XM_031139738.1"/>
</dbReference>
<dbReference type="AlphaFoldDB" id="A0A507B621"/>
<evidence type="ECO:0000313" key="5">
    <source>
        <dbReference type="Proteomes" id="UP000319257"/>
    </source>
</evidence>
<feature type="region of interest" description="Disordered" evidence="1">
    <location>
        <begin position="45"/>
        <end position="71"/>
    </location>
</feature>
<dbReference type="EMBL" id="SKBQ01000027">
    <property type="protein sequence ID" value="TPX14546.1"/>
    <property type="molecule type" value="Genomic_DNA"/>
</dbReference>
<feature type="chain" id="PRO_5021437623" description="DUF6923 domain-containing protein" evidence="2">
    <location>
        <begin position="22"/>
        <end position="366"/>
    </location>
</feature>
<accession>A0A507B621</accession>
<comment type="caution">
    <text evidence="4">The sequence shown here is derived from an EMBL/GenBank/DDBJ whole genome shotgun (WGS) entry which is preliminary data.</text>
</comment>
<feature type="domain" description="DUF6923" evidence="3">
    <location>
        <begin position="162"/>
        <end position="362"/>
    </location>
</feature>
<feature type="compositionally biased region" description="Polar residues" evidence="1">
    <location>
        <begin position="47"/>
        <end position="71"/>
    </location>
</feature>
<reference evidence="4 5" key="1">
    <citation type="submission" date="2019-06" db="EMBL/GenBank/DDBJ databases">
        <title>Draft genome sequence of the filamentous fungus Phialemoniopsis curvata isolated from diesel fuel.</title>
        <authorList>
            <person name="Varaljay V.A."/>
            <person name="Lyon W.J."/>
            <person name="Crouch A.L."/>
            <person name="Drake C.E."/>
            <person name="Hollomon J.M."/>
            <person name="Nadeau L.J."/>
            <person name="Nunn H.S."/>
            <person name="Stevenson B.S."/>
            <person name="Bojanowski C.L."/>
            <person name="Crookes-Goodson W.J."/>
        </authorList>
    </citation>
    <scope>NUCLEOTIDE SEQUENCE [LARGE SCALE GENOMIC DNA]</scope>
    <source>
        <strain evidence="4 5">D216</strain>
    </source>
</reference>
<name>A0A507B621_9PEZI</name>
<dbReference type="Pfam" id="PF21959">
    <property type="entry name" value="DUF6923"/>
    <property type="match status" value="1"/>
</dbReference>
<gene>
    <name evidence="4" type="ORF">E0L32_005238</name>
</gene>
<evidence type="ECO:0000259" key="3">
    <source>
        <dbReference type="Pfam" id="PF21959"/>
    </source>
</evidence>
<dbReference type="Proteomes" id="UP000319257">
    <property type="component" value="Unassembled WGS sequence"/>
</dbReference>
<sequence>MSPRSLLAIASIATLSGSALGSPAVAARHYTTTALHTPLTTICTGGDDSSSVSTAPTSEPHETQPSSKDYPTTCLPSLGTTLISTVTVTANATCASLSLPIPSTVTITATVTADKNCTAPTSPPALQCDKYGYLIQHADLIRVDLETGSIKNIAQKIGDGSDINGMGYNPLDNYLYARQGGKNMLVRIASDGTLTEVMKMPTNVGEYCGDIDDDGYYWYSTGGADWQQMDLRPGSPTYGKLLGSGKFAAGGYRALADWVFLPSRGRYLYGFSRATGSGRGTDLVRFGMDTHRFETVRNYPTLSGGFGAAYGMDDGRNATLFASDNSSGFIWKIELAADGTTGQPIKSANGPKTSSNDGARCVRNIL</sequence>
<keyword evidence="5" id="KW-1185">Reference proteome</keyword>
<dbReference type="SUPFAM" id="SSF63829">
    <property type="entry name" value="Calcium-dependent phosphotriesterase"/>
    <property type="match status" value="1"/>
</dbReference>
<keyword evidence="2" id="KW-0732">Signal</keyword>
<feature type="signal peptide" evidence="2">
    <location>
        <begin position="1"/>
        <end position="21"/>
    </location>
</feature>
<evidence type="ECO:0000256" key="1">
    <source>
        <dbReference type="SAM" id="MobiDB-lite"/>
    </source>
</evidence>
<dbReference type="InParanoid" id="A0A507B621"/>
<organism evidence="4 5">
    <name type="scientific">Thyridium curvatum</name>
    <dbReference type="NCBI Taxonomy" id="1093900"/>
    <lineage>
        <taxon>Eukaryota</taxon>
        <taxon>Fungi</taxon>
        <taxon>Dikarya</taxon>
        <taxon>Ascomycota</taxon>
        <taxon>Pezizomycotina</taxon>
        <taxon>Sordariomycetes</taxon>
        <taxon>Sordariomycetidae</taxon>
        <taxon>Thyridiales</taxon>
        <taxon>Thyridiaceae</taxon>
        <taxon>Thyridium</taxon>
    </lineage>
</organism>
<dbReference type="InterPro" id="IPR054215">
    <property type="entry name" value="DUF6923"/>
</dbReference>
<protein>
    <recommendedName>
        <fullName evidence="3">DUF6923 domain-containing protein</fullName>
    </recommendedName>
</protein>
<evidence type="ECO:0000256" key="2">
    <source>
        <dbReference type="SAM" id="SignalP"/>
    </source>
</evidence>
<evidence type="ECO:0000313" key="4">
    <source>
        <dbReference type="EMBL" id="TPX14546.1"/>
    </source>
</evidence>
<dbReference type="GeneID" id="41972685"/>
<proteinExistence type="predicted"/>